<protein>
    <recommendedName>
        <fullName evidence="5">DUF4201 domain-containing protein</fullName>
    </recommendedName>
</protein>
<proteinExistence type="predicted"/>
<dbReference type="EMBL" id="PFBA01000033">
    <property type="protein sequence ID" value="PIT92140.1"/>
    <property type="molecule type" value="Genomic_DNA"/>
</dbReference>
<keyword evidence="1" id="KW-0175">Coiled coil</keyword>
<feature type="compositionally biased region" description="Low complexity" evidence="2">
    <location>
        <begin position="110"/>
        <end position="122"/>
    </location>
</feature>
<dbReference type="Proteomes" id="UP000228635">
    <property type="component" value="Unassembled WGS sequence"/>
</dbReference>
<comment type="caution">
    <text evidence="3">The sequence shown here is derived from an EMBL/GenBank/DDBJ whole genome shotgun (WGS) entry which is preliminary data.</text>
</comment>
<evidence type="ECO:0000256" key="2">
    <source>
        <dbReference type="SAM" id="MobiDB-lite"/>
    </source>
</evidence>
<feature type="region of interest" description="Disordered" evidence="2">
    <location>
        <begin position="157"/>
        <end position="221"/>
    </location>
</feature>
<organism evidence="3 4">
    <name type="scientific">Candidatus Harrisonbacteria bacterium CG10_big_fil_rev_8_21_14_0_10_42_17</name>
    <dbReference type="NCBI Taxonomy" id="1974584"/>
    <lineage>
        <taxon>Bacteria</taxon>
        <taxon>Candidatus Harrisoniibacteriota</taxon>
    </lineage>
</organism>
<feature type="compositionally biased region" description="Basic and acidic residues" evidence="2">
    <location>
        <begin position="123"/>
        <end position="139"/>
    </location>
</feature>
<feature type="compositionally biased region" description="Basic and acidic residues" evidence="2">
    <location>
        <begin position="163"/>
        <end position="175"/>
    </location>
</feature>
<name>A0A2M6WH87_9BACT</name>
<accession>A0A2M6WH87</accession>
<reference evidence="4" key="1">
    <citation type="submission" date="2017-09" db="EMBL/GenBank/DDBJ databases">
        <title>Depth-based differentiation of microbial function through sediment-hosted aquifers and enrichment of novel symbionts in the deep terrestrial subsurface.</title>
        <authorList>
            <person name="Probst A.J."/>
            <person name="Ladd B."/>
            <person name="Jarett J.K."/>
            <person name="Geller-Mcgrath D.E."/>
            <person name="Sieber C.M.K."/>
            <person name="Emerson J.B."/>
            <person name="Anantharaman K."/>
            <person name="Thomas B.C."/>
            <person name="Malmstrom R."/>
            <person name="Stieglmeier M."/>
            <person name="Klingl A."/>
            <person name="Woyke T."/>
            <person name="Ryan C.M."/>
            <person name="Banfield J.F."/>
        </authorList>
    </citation>
    <scope>NUCLEOTIDE SEQUENCE [LARGE SCALE GENOMIC DNA]</scope>
</reference>
<feature type="coiled-coil region" evidence="1">
    <location>
        <begin position="379"/>
        <end position="505"/>
    </location>
</feature>
<feature type="compositionally biased region" description="Basic and acidic residues" evidence="2">
    <location>
        <begin position="203"/>
        <end position="221"/>
    </location>
</feature>
<evidence type="ECO:0000313" key="4">
    <source>
        <dbReference type="Proteomes" id="UP000228635"/>
    </source>
</evidence>
<feature type="region of interest" description="Disordered" evidence="2">
    <location>
        <begin position="261"/>
        <end position="290"/>
    </location>
</feature>
<gene>
    <name evidence="3" type="ORF">COU08_03980</name>
</gene>
<evidence type="ECO:0000256" key="1">
    <source>
        <dbReference type="SAM" id="Coils"/>
    </source>
</evidence>
<feature type="compositionally biased region" description="Polar residues" evidence="2">
    <location>
        <begin position="278"/>
        <end position="288"/>
    </location>
</feature>
<evidence type="ECO:0008006" key="5">
    <source>
        <dbReference type="Google" id="ProtNLM"/>
    </source>
</evidence>
<evidence type="ECO:0000313" key="3">
    <source>
        <dbReference type="EMBL" id="PIT92140.1"/>
    </source>
</evidence>
<feature type="region of interest" description="Disordered" evidence="2">
    <location>
        <begin position="105"/>
        <end position="139"/>
    </location>
</feature>
<dbReference type="AlphaFoldDB" id="A0A2M6WH87"/>
<feature type="compositionally biased region" description="Basic and acidic residues" evidence="2">
    <location>
        <begin position="261"/>
        <end position="277"/>
    </location>
</feature>
<sequence length="595" mass="68972">MAPGAPKILSSDSELPHDGERFEANSILRTTHYEGENVPSVAESYATMDREIVEEQRERERLLQEGKDRIQAHGGGEDARALEERAAQDLADLCNDAAAVLEEKRRSFQSLSESTTSILETTSGEKSESPIEEFQRRRDEVLQGNYQQVEAEALEELSARYAPHKESVSASERKPSSSMPPPHTPEEQAIASFPESNPPPSEHFSEKPLGDEEKERLREAGRKVAEELFEQEHGIRLTREEEARIIYKESLRERKKELEEEYFERKEAELDTNDKVEPQTTESKTSVAQGEKDIPLRAEQHPVTRIERAPKSYDNASALERFLDMKRSPIVRTLTRLYERARFNISDRVDIANNREVADRADMRSLKVRKKIQICRKDLGVAEINLRKHEAELKILRDDPNVSPRAILSREHTITQLQERRDSLSAKEEKLQSIMQHHEAEKARFENTIRDIEDRVAKRIQERMQPFEDRARALRENVVELDVEIQDMELQNDELHVALEQLESELTAIPREKRKEVKQKSEEAKRELVTNNRLIEGRRVDRQIIQDRIARAEDRANPWRDMKNRYLRAARVGEKQPLDPGLKAVINPRNKRRVV</sequence>